<proteinExistence type="predicted"/>
<dbReference type="Pfam" id="PF00646">
    <property type="entry name" value="F-box"/>
    <property type="match status" value="1"/>
</dbReference>
<dbReference type="InterPro" id="IPR006652">
    <property type="entry name" value="Kelch_1"/>
</dbReference>
<dbReference type="InterPro" id="IPR001810">
    <property type="entry name" value="F-box_dom"/>
</dbReference>
<feature type="compositionally biased region" description="Basic and acidic residues" evidence="3">
    <location>
        <begin position="1"/>
        <end position="12"/>
    </location>
</feature>
<keyword evidence="1" id="KW-0880">Kelch repeat</keyword>
<accession>A0AAV1SPD1</accession>
<dbReference type="InterPro" id="IPR015915">
    <property type="entry name" value="Kelch-typ_b-propeller"/>
</dbReference>
<dbReference type="SUPFAM" id="SSF117281">
    <property type="entry name" value="Kelch motif"/>
    <property type="match status" value="1"/>
</dbReference>
<dbReference type="PANTHER" id="PTHR46344:SF4">
    <property type="entry name" value="OS07G0153400 PROTEIN"/>
    <property type="match status" value="1"/>
</dbReference>
<comment type="caution">
    <text evidence="5">The sequence shown here is derived from an EMBL/GenBank/DDBJ whole genome shotgun (WGS) entry which is preliminary data.</text>
</comment>
<dbReference type="SMART" id="SM00612">
    <property type="entry name" value="Kelch"/>
    <property type="match status" value="2"/>
</dbReference>
<evidence type="ECO:0000259" key="4">
    <source>
        <dbReference type="SMART" id="SM00256"/>
    </source>
</evidence>
<feature type="region of interest" description="Disordered" evidence="3">
    <location>
        <begin position="1"/>
        <end position="23"/>
    </location>
</feature>
<dbReference type="EMBL" id="CAWUPB010001194">
    <property type="protein sequence ID" value="CAK7354186.1"/>
    <property type="molecule type" value="Genomic_DNA"/>
</dbReference>
<dbReference type="CDD" id="cd22152">
    <property type="entry name" value="F-box_AtAFR-like"/>
    <property type="match status" value="1"/>
</dbReference>
<dbReference type="AlphaFoldDB" id="A0AAV1SPD1"/>
<dbReference type="Proteomes" id="UP001314170">
    <property type="component" value="Unassembled WGS sequence"/>
</dbReference>
<organism evidence="5 6">
    <name type="scientific">Dovyalis caffra</name>
    <dbReference type="NCBI Taxonomy" id="77055"/>
    <lineage>
        <taxon>Eukaryota</taxon>
        <taxon>Viridiplantae</taxon>
        <taxon>Streptophyta</taxon>
        <taxon>Embryophyta</taxon>
        <taxon>Tracheophyta</taxon>
        <taxon>Spermatophyta</taxon>
        <taxon>Magnoliopsida</taxon>
        <taxon>eudicotyledons</taxon>
        <taxon>Gunneridae</taxon>
        <taxon>Pentapetalae</taxon>
        <taxon>rosids</taxon>
        <taxon>fabids</taxon>
        <taxon>Malpighiales</taxon>
        <taxon>Salicaceae</taxon>
        <taxon>Flacourtieae</taxon>
        <taxon>Dovyalis</taxon>
    </lineage>
</organism>
<protein>
    <recommendedName>
        <fullName evidence="4">F-box domain-containing protein</fullName>
    </recommendedName>
</protein>
<dbReference type="Pfam" id="PF01344">
    <property type="entry name" value="Kelch_1"/>
    <property type="match status" value="2"/>
</dbReference>
<dbReference type="SMART" id="SM00256">
    <property type="entry name" value="FBOX"/>
    <property type="match status" value="1"/>
</dbReference>
<evidence type="ECO:0000313" key="5">
    <source>
        <dbReference type="EMBL" id="CAK7354186.1"/>
    </source>
</evidence>
<evidence type="ECO:0000256" key="3">
    <source>
        <dbReference type="SAM" id="MobiDB-lite"/>
    </source>
</evidence>
<dbReference type="InterPro" id="IPR036047">
    <property type="entry name" value="F-box-like_dom_sf"/>
</dbReference>
<sequence length="369" mass="40843">MADLRSFSRDNREEDEEDFEPLIPGLPDEVAELCLLYLPYPYQALVRSVSSSWNRATTDPYFLLSKKSLSLSLPYIFVFAFHKSTGRIQWQALDPRSGRWFVLPPVPCPKTVSPAAFACTSLPRQGKLLVLGGMRSDTKTAMDTTFIYSSSTNQWSTGPPMSTARSFFAAGNANGKIIAVGGSVSRIRDSITAVECYNSENGKWGPAAKMRTGLARYDSAVVGNKMYVTEGWTWPFARSPRAGIYDAEKDAWQEMSCGMREGWTGLSVVLYGRLFVIPEHGDCPMKVYDPDLDTWQRVGGDRFPREAMQRPLAVNGVEGKVYVASCGLNVAMGNVFEGDSGEFSVKWQVVVAPKAFQDFSPSNCQVLYA</sequence>
<evidence type="ECO:0000256" key="2">
    <source>
        <dbReference type="ARBA" id="ARBA00022737"/>
    </source>
</evidence>
<dbReference type="SUPFAM" id="SSF81383">
    <property type="entry name" value="F-box domain"/>
    <property type="match status" value="1"/>
</dbReference>
<dbReference type="Gene3D" id="2.120.10.80">
    <property type="entry name" value="Kelch-type beta propeller"/>
    <property type="match status" value="1"/>
</dbReference>
<keyword evidence="2" id="KW-0677">Repeat</keyword>
<gene>
    <name evidence="5" type="ORF">DCAF_LOCUS25109</name>
</gene>
<name>A0AAV1SPD1_9ROSI</name>
<reference evidence="5 6" key="1">
    <citation type="submission" date="2024-01" db="EMBL/GenBank/DDBJ databases">
        <authorList>
            <person name="Waweru B."/>
        </authorList>
    </citation>
    <scope>NUCLEOTIDE SEQUENCE [LARGE SCALE GENOMIC DNA]</scope>
</reference>
<evidence type="ECO:0000256" key="1">
    <source>
        <dbReference type="ARBA" id="ARBA00022441"/>
    </source>
</evidence>
<feature type="domain" description="F-box" evidence="4">
    <location>
        <begin position="26"/>
        <end position="66"/>
    </location>
</feature>
<keyword evidence="6" id="KW-1185">Reference proteome</keyword>
<dbReference type="PANTHER" id="PTHR46344">
    <property type="entry name" value="OS02G0202900 PROTEIN"/>
    <property type="match status" value="1"/>
</dbReference>
<evidence type="ECO:0000313" key="6">
    <source>
        <dbReference type="Proteomes" id="UP001314170"/>
    </source>
</evidence>